<comment type="function">
    <text evidence="1 6">Exhibits S-adenosyl-L-methionine-dependent methyltransferase activity.</text>
</comment>
<dbReference type="Proteomes" id="UP000431401">
    <property type="component" value="Unassembled WGS sequence"/>
</dbReference>
<dbReference type="InterPro" id="IPR011610">
    <property type="entry name" value="SAM_mthyl_Trfase_ML2640-like"/>
</dbReference>
<keyword evidence="8" id="KW-1185">Reference proteome</keyword>
<evidence type="ECO:0000256" key="1">
    <source>
        <dbReference type="ARBA" id="ARBA00003907"/>
    </source>
</evidence>
<dbReference type="Gene3D" id="3.40.50.150">
    <property type="entry name" value="Vaccinia Virus protein VP39"/>
    <property type="match status" value="1"/>
</dbReference>
<dbReference type="PANTHER" id="PTHR43619">
    <property type="entry name" value="S-ADENOSYL-L-METHIONINE-DEPENDENT METHYLTRANSFERASE YKTD-RELATED"/>
    <property type="match status" value="1"/>
</dbReference>
<dbReference type="InterPro" id="IPR007213">
    <property type="entry name" value="Ppm1/Ppm2/Tcmp"/>
</dbReference>
<comment type="caution">
    <text evidence="7">The sequence shown here is derived from an EMBL/GenBank/DDBJ whole genome shotgun (WGS) entry which is preliminary data.</text>
</comment>
<evidence type="ECO:0000256" key="6">
    <source>
        <dbReference type="RuleBase" id="RU362030"/>
    </source>
</evidence>
<evidence type="ECO:0000256" key="4">
    <source>
        <dbReference type="ARBA" id="ARBA00022679"/>
    </source>
</evidence>
<evidence type="ECO:0000256" key="2">
    <source>
        <dbReference type="ARBA" id="ARBA00008138"/>
    </source>
</evidence>
<evidence type="ECO:0000313" key="8">
    <source>
        <dbReference type="Proteomes" id="UP000431401"/>
    </source>
</evidence>
<dbReference type="GO" id="GO:0008168">
    <property type="term" value="F:methyltransferase activity"/>
    <property type="evidence" value="ECO:0007669"/>
    <property type="project" value="UniProtKB-UniRule"/>
</dbReference>
<dbReference type="AlphaFoldDB" id="A0A7K0DN33"/>
<organism evidence="7 8">
    <name type="scientific">Nocardia aurantia</name>
    <dbReference type="NCBI Taxonomy" id="2585199"/>
    <lineage>
        <taxon>Bacteria</taxon>
        <taxon>Bacillati</taxon>
        <taxon>Actinomycetota</taxon>
        <taxon>Actinomycetes</taxon>
        <taxon>Mycobacteriales</taxon>
        <taxon>Nocardiaceae</taxon>
        <taxon>Nocardia</taxon>
    </lineage>
</organism>
<dbReference type="InterPro" id="IPR029063">
    <property type="entry name" value="SAM-dependent_MTases_sf"/>
</dbReference>
<protein>
    <recommendedName>
        <fullName evidence="6">S-adenosyl-L-methionine-dependent methyltransferase</fullName>
        <ecNumber evidence="6">2.1.1.-</ecNumber>
    </recommendedName>
</protein>
<keyword evidence="4 7" id="KW-0808">Transferase</keyword>
<dbReference type="GO" id="GO:0032259">
    <property type="term" value="P:methylation"/>
    <property type="evidence" value="ECO:0007669"/>
    <property type="project" value="UniProtKB-KW"/>
</dbReference>
<dbReference type="SUPFAM" id="SSF53335">
    <property type="entry name" value="S-adenosyl-L-methionine-dependent methyltransferases"/>
    <property type="match status" value="1"/>
</dbReference>
<dbReference type="PANTHER" id="PTHR43619:SF2">
    <property type="entry name" value="S-ADENOSYL-L-METHIONINE-DEPENDENT METHYLTRANSFERASES SUPERFAMILY PROTEIN"/>
    <property type="match status" value="1"/>
</dbReference>
<name>A0A7K0DN33_9NOCA</name>
<dbReference type="NCBIfam" id="TIGR00027">
    <property type="entry name" value="mthyl_TIGR00027"/>
    <property type="match status" value="1"/>
</dbReference>
<dbReference type="RefSeq" id="WP_153340187.1">
    <property type="nucleotide sequence ID" value="NZ_WEGI01000003.1"/>
</dbReference>
<evidence type="ECO:0000256" key="3">
    <source>
        <dbReference type="ARBA" id="ARBA00022603"/>
    </source>
</evidence>
<reference evidence="7 8" key="1">
    <citation type="submission" date="2019-10" db="EMBL/GenBank/DDBJ databases">
        <title>Nocardia macrotermitis sp. nov. and Nocardia aurantia sp. nov., isolated from the gut of fungus growing-termite Macrotermes natalensis.</title>
        <authorList>
            <person name="Benndorf R."/>
            <person name="Schwitalla J."/>
            <person name="Martin K."/>
            <person name="De Beer W."/>
            <person name="Kaster A.-K."/>
            <person name="Vollmers J."/>
            <person name="Poulsen M."/>
            <person name="Beemelmanns C."/>
        </authorList>
    </citation>
    <scope>NUCLEOTIDE SEQUENCE [LARGE SCALE GENOMIC DNA]</scope>
    <source>
        <strain evidence="7 8">RB56</strain>
    </source>
</reference>
<evidence type="ECO:0000256" key="5">
    <source>
        <dbReference type="ARBA" id="ARBA00022691"/>
    </source>
</evidence>
<dbReference type="EC" id="2.1.1.-" evidence="6"/>
<keyword evidence="3 6" id="KW-0489">Methyltransferase</keyword>
<proteinExistence type="inferred from homology"/>
<comment type="similarity">
    <text evidence="2 6">Belongs to the UPF0677 family.</text>
</comment>
<dbReference type="Pfam" id="PF04072">
    <property type="entry name" value="LCM"/>
    <property type="match status" value="1"/>
</dbReference>
<accession>A0A7K0DN33</accession>
<evidence type="ECO:0000313" key="7">
    <source>
        <dbReference type="EMBL" id="MQY26224.1"/>
    </source>
</evidence>
<gene>
    <name evidence="7" type="ORF">NRB56_17860</name>
</gene>
<dbReference type="EMBL" id="WEGI01000003">
    <property type="protein sequence ID" value="MQY26224.1"/>
    <property type="molecule type" value="Genomic_DNA"/>
</dbReference>
<dbReference type="OrthoDB" id="9806164at2"/>
<keyword evidence="5 6" id="KW-0949">S-adenosyl-L-methionine</keyword>
<sequence>MRTEGDSWDITSGVGSTALFVAAGRAFASREPDPLASDPFAETFVRAAGPEWEDLLDGLVADHPLTDPGFGTGFQLYLAARTRYFDAFCDAAIESGIRQVVILAAGLDARAYRLSWPDDAVVYELDRAPVLDFKAKALAAAGGMSRARRREVAVDLREDWPRALRDGGFDPSRPTAWLAEGLLPYLPAAAQDRLFESIDALSCRDSRAAVEQTEMLSPAALEEMQSYADQNDHGRAEWVQLIYNEPRNEAAAWFADHGWDAERTEVDAYIRALGRTPPTPDPSASLVTSLISLVTATRS</sequence>